<dbReference type="RefSeq" id="WP_169188682.1">
    <property type="nucleotide sequence ID" value="NZ_JABBPK010000001.1"/>
</dbReference>
<reference evidence="1 2" key="1">
    <citation type="submission" date="2020-04" db="EMBL/GenBank/DDBJ databases">
        <title>Bacillus sp. UniB3 isolated from commercial digestive syrup.</title>
        <authorList>
            <person name="Thorat V."/>
            <person name="Kirdat K."/>
            <person name="Tiwarekar B."/>
            <person name="Yadav A."/>
        </authorList>
    </citation>
    <scope>NUCLEOTIDE SEQUENCE [LARGE SCALE GENOMIC DNA]</scope>
    <source>
        <strain evidence="1 2">UniB3</strain>
    </source>
</reference>
<dbReference type="EMBL" id="JABBPK010000001">
    <property type="protein sequence ID" value="NMO78038.1"/>
    <property type="molecule type" value="Genomic_DNA"/>
</dbReference>
<gene>
    <name evidence="1" type="ORF">HHU08_13690</name>
</gene>
<evidence type="ECO:0000313" key="2">
    <source>
        <dbReference type="Proteomes" id="UP000588491"/>
    </source>
</evidence>
<dbReference type="Proteomes" id="UP000588491">
    <property type="component" value="Unassembled WGS sequence"/>
</dbReference>
<sequence>MLSLIILCMIIYILAYVCLKKSGESLEVTPIQSFEDYFIGIYRKE</sequence>
<keyword evidence="2" id="KW-1185">Reference proteome</keyword>
<proteinExistence type="predicted"/>
<name>A0A7Y0K8Y1_9BACI</name>
<dbReference type="AlphaFoldDB" id="A0A7Y0K8Y1"/>
<comment type="caution">
    <text evidence="1">The sequence shown here is derived from an EMBL/GenBank/DDBJ whole genome shotgun (WGS) entry which is preliminary data.</text>
</comment>
<organism evidence="1 2">
    <name type="scientific">Niallia alba</name>
    <dbReference type="NCBI Taxonomy" id="2729105"/>
    <lineage>
        <taxon>Bacteria</taxon>
        <taxon>Bacillati</taxon>
        <taxon>Bacillota</taxon>
        <taxon>Bacilli</taxon>
        <taxon>Bacillales</taxon>
        <taxon>Bacillaceae</taxon>
        <taxon>Niallia</taxon>
    </lineage>
</organism>
<accession>A0A7Y0K8Y1</accession>
<protein>
    <submittedName>
        <fullName evidence="1">Uncharacterized protein</fullName>
    </submittedName>
</protein>
<evidence type="ECO:0000313" key="1">
    <source>
        <dbReference type="EMBL" id="NMO78038.1"/>
    </source>
</evidence>